<comment type="caution">
    <text evidence="1">The sequence shown here is derived from an EMBL/GenBank/DDBJ whole genome shotgun (WGS) entry which is preliminary data.</text>
</comment>
<reference evidence="1 2" key="1">
    <citation type="journal article" date="2023" name="Nucleic Acids Res.">
        <title>The hologenome of Daphnia magna reveals possible DNA methylation and microbiome-mediated evolution of the host genome.</title>
        <authorList>
            <person name="Chaturvedi A."/>
            <person name="Li X."/>
            <person name="Dhandapani V."/>
            <person name="Marshall H."/>
            <person name="Kissane S."/>
            <person name="Cuenca-Cambronero M."/>
            <person name="Asole G."/>
            <person name="Calvet F."/>
            <person name="Ruiz-Romero M."/>
            <person name="Marangio P."/>
            <person name="Guigo R."/>
            <person name="Rago D."/>
            <person name="Mirbahai L."/>
            <person name="Eastwood N."/>
            <person name="Colbourne J.K."/>
            <person name="Zhou J."/>
            <person name="Mallon E."/>
            <person name="Orsini L."/>
        </authorList>
    </citation>
    <scope>NUCLEOTIDE SEQUENCE [LARGE SCALE GENOMIC DNA]</scope>
    <source>
        <strain evidence="1">LRV0_1</strain>
    </source>
</reference>
<evidence type="ECO:0000313" key="2">
    <source>
        <dbReference type="Proteomes" id="UP001234178"/>
    </source>
</evidence>
<name>A0ABQ9Z6T3_9CRUS</name>
<evidence type="ECO:0000313" key="1">
    <source>
        <dbReference type="EMBL" id="KAK4008600.1"/>
    </source>
</evidence>
<organism evidence="1 2">
    <name type="scientific">Daphnia magna</name>
    <dbReference type="NCBI Taxonomy" id="35525"/>
    <lineage>
        <taxon>Eukaryota</taxon>
        <taxon>Metazoa</taxon>
        <taxon>Ecdysozoa</taxon>
        <taxon>Arthropoda</taxon>
        <taxon>Crustacea</taxon>
        <taxon>Branchiopoda</taxon>
        <taxon>Diplostraca</taxon>
        <taxon>Cladocera</taxon>
        <taxon>Anomopoda</taxon>
        <taxon>Daphniidae</taxon>
        <taxon>Daphnia</taxon>
    </lineage>
</organism>
<protein>
    <recommendedName>
        <fullName evidence="3">Ig-like domain-containing protein</fullName>
    </recommendedName>
</protein>
<sequence>MSLIVEQRQSKSSSLLCQAQGYPTPVFSGLTNWLLPVRPRVIPYHHSEPVSGSRPRFSSELKSGTVERSSLSPYSLTCQAQGFPVPVFRRRVIPYPCSEPSGSVKPRFSTAATSTSLLHSNSAALSLFCAAQGFPVPITRTRGLDPTQTLPRYQIVERAASV</sequence>
<dbReference type="Proteomes" id="UP001234178">
    <property type="component" value="Unassembled WGS sequence"/>
</dbReference>
<dbReference type="EMBL" id="JAOYFB010000002">
    <property type="protein sequence ID" value="KAK4008600.1"/>
    <property type="molecule type" value="Genomic_DNA"/>
</dbReference>
<gene>
    <name evidence="1" type="ORF">OUZ56_013734</name>
</gene>
<proteinExistence type="predicted"/>
<keyword evidence="2" id="KW-1185">Reference proteome</keyword>
<accession>A0ABQ9Z6T3</accession>
<evidence type="ECO:0008006" key="3">
    <source>
        <dbReference type="Google" id="ProtNLM"/>
    </source>
</evidence>